<keyword evidence="6" id="KW-1185">Reference proteome</keyword>
<keyword evidence="3" id="KW-0819">tRNA processing</keyword>
<evidence type="ECO:0000256" key="3">
    <source>
        <dbReference type="ARBA" id="ARBA00022694"/>
    </source>
</evidence>
<comment type="caution">
    <text evidence="5">The sequence shown here is derived from an EMBL/GenBank/DDBJ whole genome shotgun (WGS) entry which is preliminary data.</text>
</comment>
<reference evidence="5" key="1">
    <citation type="submission" date="2021-03" db="EMBL/GenBank/DDBJ databases">
        <authorList>
            <person name="Tagirdzhanova G."/>
        </authorList>
    </citation>
    <scope>NUCLEOTIDE SEQUENCE</scope>
</reference>
<dbReference type="PANTHER" id="PTHR13031">
    <property type="entry name" value="RIBONUCLEASE P SUBUNIT P30"/>
    <property type="match status" value="1"/>
</dbReference>
<organism evidence="5 6">
    <name type="scientific">Heterodermia speciosa</name>
    <dbReference type="NCBI Taxonomy" id="116794"/>
    <lineage>
        <taxon>Eukaryota</taxon>
        <taxon>Fungi</taxon>
        <taxon>Dikarya</taxon>
        <taxon>Ascomycota</taxon>
        <taxon>Pezizomycotina</taxon>
        <taxon>Lecanoromycetes</taxon>
        <taxon>OSLEUM clade</taxon>
        <taxon>Lecanoromycetidae</taxon>
        <taxon>Caliciales</taxon>
        <taxon>Physciaceae</taxon>
        <taxon>Heterodermia</taxon>
    </lineage>
</organism>
<proteinExistence type="inferred from homology"/>
<dbReference type="Gene3D" id="3.20.20.140">
    <property type="entry name" value="Metal-dependent hydrolases"/>
    <property type="match status" value="1"/>
</dbReference>
<dbReference type="Pfam" id="PF01876">
    <property type="entry name" value="RNase_P_p30"/>
    <property type="match status" value="1"/>
</dbReference>
<protein>
    <submittedName>
        <fullName evidence="5">Uncharacterized protein</fullName>
    </submittedName>
</protein>
<dbReference type="Proteomes" id="UP000664521">
    <property type="component" value="Unassembled WGS sequence"/>
</dbReference>
<dbReference type="InterPro" id="IPR002738">
    <property type="entry name" value="RNase_P_p30"/>
</dbReference>
<dbReference type="AlphaFoldDB" id="A0A8H3FZ66"/>
<evidence type="ECO:0000313" key="5">
    <source>
        <dbReference type="EMBL" id="CAF9933346.1"/>
    </source>
</evidence>
<dbReference type="InterPro" id="IPR016195">
    <property type="entry name" value="Pol/histidinol_Pase-like"/>
</dbReference>
<comment type="subcellular location">
    <subcellularLocation>
        <location evidence="1">Nucleus</location>
    </subcellularLocation>
</comment>
<dbReference type="GO" id="GO:0008033">
    <property type="term" value="P:tRNA processing"/>
    <property type="evidence" value="ECO:0007669"/>
    <property type="project" value="UniProtKB-KW"/>
</dbReference>
<evidence type="ECO:0000256" key="2">
    <source>
        <dbReference type="ARBA" id="ARBA00007331"/>
    </source>
</evidence>
<comment type="similarity">
    <text evidence="2">Belongs to the eukaryotic/archaeal RNase P protein component 3 family.</text>
</comment>
<evidence type="ECO:0000313" key="6">
    <source>
        <dbReference type="Proteomes" id="UP000664521"/>
    </source>
</evidence>
<evidence type="ECO:0000256" key="1">
    <source>
        <dbReference type="ARBA" id="ARBA00004123"/>
    </source>
</evidence>
<evidence type="ECO:0000256" key="4">
    <source>
        <dbReference type="SAM" id="MobiDB-lite"/>
    </source>
</evidence>
<dbReference type="EMBL" id="CAJPDS010000067">
    <property type="protein sequence ID" value="CAF9933346.1"/>
    <property type="molecule type" value="Genomic_DNA"/>
</dbReference>
<gene>
    <name evidence="5" type="ORF">HETSPECPRED_008618</name>
</gene>
<sequence>MFYDLNIPYSASHAELQRILAFSAELGYNVVALNHNVTEKLPAEITNAIPSPLPFNPPSSLTLLRRCTISLSDPAQNARLATLAAAYDLLALRPLTEKSLGQACHDLECDIISIDLSLRYPFYFKHKMVADAVKRGIKFEICYAPGILAVDDGQARRNLISNATGLIRATRGRGLIISSEARKILAVRGPADVVNLACVWGLGQERGTEAVGRESRSVVVQARLKRTGYRGVVDILYGGEKPVAAPVTEEEDQKTKSAKGKRKAVVLRDEVEDAANTKPVSKREQKRRAKKAKQDAAEAEQGDAPIKTIDAQGAQTTVSA</sequence>
<dbReference type="GO" id="GO:0003723">
    <property type="term" value="F:RNA binding"/>
    <property type="evidence" value="ECO:0007669"/>
    <property type="project" value="TreeGrafter"/>
</dbReference>
<feature type="region of interest" description="Disordered" evidence="4">
    <location>
        <begin position="246"/>
        <end position="320"/>
    </location>
</feature>
<dbReference type="OrthoDB" id="17948at2759"/>
<name>A0A8H3FZ66_9LECA</name>
<feature type="compositionally biased region" description="Basic residues" evidence="4">
    <location>
        <begin position="256"/>
        <end position="265"/>
    </location>
</feature>
<dbReference type="PANTHER" id="PTHR13031:SF0">
    <property type="entry name" value="RIBONUCLEASE P PROTEIN SUBUNIT P30"/>
    <property type="match status" value="1"/>
</dbReference>
<dbReference type="SUPFAM" id="SSF89550">
    <property type="entry name" value="PHP domain-like"/>
    <property type="match status" value="1"/>
</dbReference>
<accession>A0A8H3FZ66</accession>
<dbReference type="GO" id="GO:0005655">
    <property type="term" value="C:nucleolar ribonuclease P complex"/>
    <property type="evidence" value="ECO:0007669"/>
    <property type="project" value="TreeGrafter"/>
</dbReference>